<dbReference type="Pfam" id="PF01738">
    <property type="entry name" value="DLH"/>
    <property type="match status" value="1"/>
</dbReference>
<dbReference type="InterPro" id="IPR050261">
    <property type="entry name" value="FrsA_esterase"/>
</dbReference>
<dbReference type="SUPFAM" id="SSF53474">
    <property type="entry name" value="alpha/beta-Hydrolases"/>
    <property type="match status" value="1"/>
</dbReference>
<evidence type="ECO:0000313" key="2">
    <source>
        <dbReference type="EMBL" id="CAG8559916.1"/>
    </source>
</evidence>
<name>A0A9N9B943_9GLOM</name>
<organism evidence="2 3">
    <name type="scientific">Paraglomus occultum</name>
    <dbReference type="NCBI Taxonomy" id="144539"/>
    <lineage>
        <taxon>Eukaryota</taxon>
        <taxon>Fungi</taxon>
        <taxon>Fungi incertae sedis</taxon>
        <taxon>Mucoromycota</taxon>
        <taxon>Glomeromycotina</taxon>
        <taxon>Glomeromycetes</taxon>
        <taxon>Paraglomerales</taxon>
        <taxon>Paraglomeraceae</taxon>
        <taxon>Paraglomus</taxon>
    </lineage>
</organism>
<dbReference type="EMBL" id="CAJVPJ010000840">
    <property type="protein sequence ID" value="CAG8559916.1"/>
    <property type="molecule type" value="Genomic_DNA"/>
</dbReference>
<dbReference type="InterPro" id="IPR002925">
    <property type="entry name" value="Dienelactn_hydro"/>
</dbReference>
<dbReference type="GO" id="GO:0016787">
    <property type="term" value="F:hydrolase activity"/>
    <property type="evidence" value="ECO:0007669"/>
    <property type="project" value="InterPro"/>
</dbReference>
<evidence type="ECO:0000259" key="1">
    <source>
        <dbReference type="Pfam" id="PF01738"/>
    </source>
</evidence>
<dbReference type="InterPro" id="IPR029058">
    <property type="entry name" value="AB_hydrolase_fold"/>
</dbReference>
<accession>A0A9N9B943</accession>
<dbReference type="Proteomes" id="UP000789572">
    <property type="component" value="Unassembled WGS sequence"/>
</dbReference>
<reference evidence="2" key="1">
    <citation type="submission" date="2021-06" db="EMBL/GenBank/DDBJ databases">
        <authorList>
            <person name="Kallberg Y."/>
            <person name="Tangrot J."/>
            <person name="Rosling A."/>
        </authorList>
    </citation>
    <scope>NUCLEOTIDE SEQUENCE</scope>
    <source>
        <strain evidence="2">IA702</strain>
    </source>
</reference>
<sequence>MVESIEIRHEDKTLPGDFYSPTKRNAGIVIFVHGSGSSRFSPRFVAEVLRSRGVGMFLLDLLTPQEEAIDESTRHLRFDIEMLSQRVASAIDYFAQDNRTQGLPIGLFGASTGGGAALLTASLRPNQTATVVSRGGRPDLVPVPVLQSISTPTLFVVGSKDTVVLELNNQALNALGSKEKRLQMVEGATHLFEEKGTVYVGLFRLGCLCWVVYVGLFRFG</sequence>
<dbReference type="Gene3D" id="3.40.50.1820">
    <property type="entry name" value="alpha/beta hydrolase"/>
    <property type="match status" value="1"/>
</dbReference>
<keyword evidence="3" id="KW-1185">Reference proteome</keyword>
<gene>
    <name evidence="2" type="ORF">POCULU_LOCUS5455</name>
</gene>
<evidence type="ECO:0000313" key="3">
    <source>
        <dbReference type="Proteomes" id="UP000789572"/>
    </source>
</evidence>
<proteinExistence type="predicted"/>
<protein>
    <submittedName>
        <fullName evidence="2">2116_t:CDS:1</fullName>
    </submittedName>
</protein>
<dbReference type="AlphaFoldDB" id="A0A9N9B943"/>
<dbReference type="PANTHER" id="PTHR22946">
    <property type="entry name" value="DIENELACTONE HYDROLASE DOMAIN-CONTAINING PROTEIN-RELATED"/>
    <property type="match status" value="1"/>
</dbReference>
<dbReference type="OrthoDB" id="18845at2759"/>
<comment type="caution">
    <text evidence="2">The sequence shown here is derived from an EMBL/GenBank/DDBJ whole genome shotgun (WGS) entry which is preliminary data.</text>
</comment>
<feature type="domain" description="Dienelactone hydrolase" evidence="1">
    <location>
        <begin position="27"/>
        <end position="195"/>
    </location>
</feature>